<dbReference type="Gene3D" id="3.30.450.20">
    <property type="entry name" value="PAS domain"/>
    <property type="match status" value="8"/>
</dbReference>
<dbReference type="InterPro" id="IPR000014">
    <property type="entry name" value="PAS"/>
</dbReference>
<feature type="domain" description="PAS" evidence="7">
    <location>
        <begin position="250"/>
        <end position="320"/>
    </location>
</feature>
<dbReference type="InterPro" id="IPR000700">
    <property type="entry name" value="PAS-assoc_C"/>
</dbReference>
<dbReference type="CDD" id="cd00075">
    <property type="entry name" value="HATPase"/>
    <property type="match status" value="1"/>
</dbReference>
<dbReference type="Gene3D" id="3.30.565.10">
    <property type="entry name" value="Histidine kinase-like ATPase, C-terminal domain"/>
    <property type="match status" value="1"/>
</dbReference>
<accession>A0ABU5Q685</accession>
<dbReference type="SUPFAM" id="SSF55785">
    <property type="entry name" value="PYP-like sensor domain (PAS domain)"/>
    <property type="match status" value="8"/>
</dbReference>
<evidence type="ECO:0000256" key="4">
    <source>
        <dbReference type="ARBA" id="ARBA00022679"/>
    </source>
</evidence>
<dbReference type="InterPro" id="IPR005467">
    <property type="entry name" value="His_kinase_dom"/>
</dbReference>
<dbReference type="SUPFAM" id="SSF55874">
    <property type="entry name" value="ATPase domain of HSP90 chaperone/DNA topoisomerase II/histidine kinase"/>
    <property type="match status" value="1"/>
</dbReference>
<dbReference type="PRINTS" id="PR00344">
    <property type="entry name" value="BCTRLSENSOR"/>
</dbReference>
<evidence type="ECO:0000256" key="1">
    <source>
        <dbReference type="ARBA" id="ARBA00000085"/>
    </source>
</evidence>
<evidence type="ECO:0000259" key="7">
    <source>
        <dbReference type="PROSITE" id="PS50112"/>
    </source>
</evidence>
<dbReference type="SMART" id="SM00091">
    <property type="entry name" value="PAS"/>
    <property type="match status" value="4"/>
</dbReference>
<dbReference type="SMART" id="SM00387">
    <property type="entry name" value="HATPase_c"/>
    <property type="match status" value="1"/>
</dbReference>
<dbReference type="PROSITE" id="PS50113">
    <property type="entry name" value="PAC"/>
    <property type="match status" value="4"/>
</dbReference>
<dbReference type="EMBL" id="JAYFUM010000005">
    <property type="protein sequence ID" value="MEA5138365.1"/>
    <property type="molecule type" value="Genomic_DNA"/>
</dbReference>
<evidence type="ECO:0000259" key="8">
    <source>
        <dbReference type="PROSITE" id="PS50113"/>
    </source>
</evidence>
<dbReference type="InterPro" id="IPR003661">
    <property type="entry name" value="HisK_dim/P_dom"/>
</dbReference>
<sequence length="1260" mass="144709">MKRDEQVFDFIENTALDGFWVWDLEKTALGWINPTFANTLGYTSPTEYANLMQKCSYVFEDESILNTIPTTHFINDPFSLQISYRHKDGTTSLMNCSCVVFNDSEGKANRLLGTNKVAESKVKPHELSVLEAVGSGVKNSGAIYILKTDVLGNYIYSNDYFYEVFGFAPHEILGTNALDSIIPEDHAACRETVVKCFMYPKTPFKVVLSKRHKKGHIITNQWEFTGLPDADGKTFEILCIGYNVSEKVKTENDLSILVANMTDLLISVDYFGNISYASPNITALYYYDLEEIIGKAYLDFVHPDDIEIGINAVKQSLATKIPFKNVEVRLKRKDGTYVWTNTNSSINPLNNETILVINDISDKVESLNELKQTKELLEEVSEVSNVGGWEYFPSDKSFFWSGITRKIFGLNQDFVPNLNKILPFFKPESKAKFLSAIKKAVKTKNFAADLEMEIITAQQQELWLRVIIKNNSTDEVCHRIYGTFQDIDQLKKAELAREASSLMLKQIAKQVPGMLYQFQLFDDGRSFFPFVSRDIIKTADNSNSKNEEITKGLFKLIHPDDAPMVMQEIKKSFHSLTLTDIEFRIFTLSGKVRWLKAISTPERLKDSVIWHGYMSDITERKIVEQELRRTKNYLQETTQVARIGGWEIDLNTNTVYLSELTKEMHGIDKNEYMDGIDDGINFYKEGRSREMMREALEKLIKYETPFDLELQIITLQGKEMWIRAIGKADFSDPNRKRVYGTFQDIDQRKRAEIETEKANQLLKHLSKQVPGGLCQYQYYDDGHFDFPYMSEGFLNLFQIQKEEIIENPRIIYDRIHPDDLPLYHQSLIESYHNLTIWHSNFRIFLPSGEIRWIGNESSPERLENRVIWHGYFSDITDAKNAEVQLTRTRDLLEETNRVARVGGWSIDIPNNKVYWSKIVKEIIEVPNDFEPSLEFGLSLYKEGYSRYIVTEAVNKCVEDGTPFEVEVQVVSTETKEEIWVKVIGKAEYENGKVKRVYGIFQDINQSKIAEENKKNLQALEVLLVKERQLNLLKSRFISLASHEFRTPLASILGSTDLLELYAENIENTAIKNKMQEHLNHIISKVDRLTGMVSDILTLEKTAEGKTTLELKAVKIVAFLQKLAQEYDLHHRDKRKLVLILPAEEKEVLSDESLLLHILNNLISNAFKYSRGVENGPELQLEYFEKSFIISVKDYGMGIPAKDQKQLFETFYRASNVISTEGTGLGLSIAKEFTLKLGGEISFESAEGKGSIFRLELPYNN</sequence>
<keyword evidence="3" id="KW-0597">Phosphoprotein</keyword>
<feature type="domain" description="PAS" evidence="7">
    <location>
        <begin position="145"/>
        <end position="193"/>
    </location>
</feature>
<dbReference type="InterPro" id="IPR036097">
    <property type="entry name" value="HisK_dim/P_sf"/>
</dbReference>
<keyword evidence="5" id="KW-0418">Kinase</keyword>
<dbReference type="Pfam" id="PF13426">
    <property type="entry name" value="PAS_9"/>
    <property type="match status" value="1"/>
</dbReference>
<dbReference type="PANTHER" id="PTHR43304">
    <property type="entry name" value="PHYTOCHROME-LIKE PROTEIN CPH1"/>
    <property type="match status" value="1"/>
</dbReference>
<dbReference type="EC" id="2.7.13.3" evidence="2"/>
<feature type="domain" description="PAC" evidence="8">
    <location>
        <begin position="706"/>
        <end position="757"/>
    </location>
</feature>
<evidence type="ECO:0000256" key="3">
    <source>
        <dbReference type="ARBA" id="ARBA00022553"/>
    </source>
</evidence>
<dbReference type="PANTHER" id="PTHR43304:SF1">
    <property type="entry name" value="PAC DOMAIN-CONTAINING PROTEIN"/>
    <property type="match status" value="1"/>
</dbReference>
<dbReference type="CDD" id="cd00082">
    <property type="entry name" value="HisKA"/>
    <property type="match status" value="1"/>
</dbReference>
<evidence type="ECO:0000256" key="5">
    <source>
        <dbReference type="ARBA" id="ARBA00022777"/>
    </source>
</evidence>
<dbReference type="InterPro" id="IPR036890">
    <property type="entry name" value="HATPase_C_sf"/>
</dbReference>
<protein>
    <recommendedName>
        <fullName evidence="2">histidine kinase</fullName>
        <ecNumber evidence="2">2.7.13.3</ecNumber>
    </recommendedName>
</protein>
<dbReference type="RefSeq" id="WP_323295533.1">
    <property type="nucleotide sequence ID" value="NZ_JAYFUM010000005.1"/>
</dbReference>
<comment type="catalytic activity">
    <reaction evidence="1">
        <text>ATP + protein L-histidine = ADP + protein N-phospho-L-histidine.</text>
        <dbReference type="EC" id="2.7.13.3"/>
    </reaction>
</comment>
<dbReference type="SMART" id="SM00086">
    <property type="entry name" value="PAC"/>
    <property type="match status" value="7"/>
</dbReference>
<proteinExistence type="predicted"/>
<dbReference type="InterPro" id="IPR001610">
    <property type="entry name" value="PAC"/>
</dbReference>
<evidence type="ECO:0000259" key="6">
    <source>
        <dbReference type="PROSITE" id="PS50109"/>
    </source>
</evidence>
<evidence type="ECO:0000313" key="9">
    <source>
        <dbReference type="EMBL" id="MEA5138365.1"/>
    </source>
</evidence>
<dbReference type="CDD" id="cd00130">
    <property type="entry name" value="PAS"/>
    <property type="match status" value="5"/>
</dbReference>
<dbReference type="InterPro" id="IPR052162">
    <property type="entry name" value="Sensor_kinase/Photoreceptor"/>
</dbReference>
<dbReference type="PROSITE" id="PS50112">
    <property type="entry name" value="PAS"/>
    <property type="match status" value="2"/>
</dbReference>
<dbReference type="Pfam" id="PF00512">
    <property type="entry name" value="HisKA"/>
    <property type="match status" value="1"/>
</dbReference>
<feature type="domain" description="PAC" evidence="8">
    <location>
        <begin position="324"/>
        <end position="372"/>
    </location>
</feature>
<dbReference type="Proteomes" id="UP001302949">
    <property type="component" value="Unassembled WGS sequence"/>
</dbReference>
<dbReference type="Pfam" id="PF08447">
    <property type="entry name" value="PAS_3"/>
    <property type="match status" value="5"/>
</dbReference>
<dbReference type="PROSITE" id="PS50109">
    <property type="entry name" value="HIS_KIN"/>
    <property type="match status" value="1"/>
</dbReference>
<dbReference type="InterPro" id="IPR004358">
    <property type="entry name" value="Sig_transdc_His_kin-like_C"/>
</dbReference>
<comment type="caution">
    <text evidence="9">The sequence shown here is derived from an EMBL/GenBank/DDBJ whole genome shotgun (WGS) entry which is preliminary data.</text>
</comment>
<feature type="domain" description="Histidine kinase" evidence="6">
    <location>
        <begin position="1039"/>
        <end position="1260"/>
    </location>
</feature>
<feature type="domain" description="PAC" evidence="8">
    <location>
        <begin position="579"/>
        <end position="629"/>
    </location>
</feature>
<feature type="domain" description="PAC" evidence="8">
    <location>
        <begin position="963"/>
        <end position="1015"/>
    </location>
</feature>
<dbReference type="Gene3D" id="1.10.287.130">
    <property type="match status" value="1"/>
</dbReference>
<organism evidence="9 10">
    <name type="scientific">Arcicella rigui</name>
    <dbReference type="NCBI Taxonomy" id="797020"/>
    <lineage>
        <taxon>Bacteria</taxon>
        <taxon>Pseudomonadati</taxon>
        <taxon>Bacteroidota</taxon>
        <taxon>Cytophagia</taxon>
        <taxon>Cytophagales</taxon>
        <taxon>Flectobacillaceae</taxon>
        <taxon>Arcicella</taxon>
    </lineage>
</organism>
<name>A0ABU5Q685_9BACT</name>
<evidence type="ECO:0000256" key="2">
    <source>
        <dbReference type="ARBA" id="ARBA00012438"/>
    </source>
</evidence>
<gene>
    <name evidence="9" type="ORF">VB248_04445</name>
</gene>
<dbReference type="NCBIfam" id="TIGR00229">
    <property type="entry name" value="sensory_box"/>
    <property type="match status" value="4"/>
</dbReference>
<evidence type="ECO:0000313" key="10">
    <source>
        <dbReference type="Proteomes" id="UP001302949"/>
    </source>
</evidence>
<dbReference type="InterPro" id="IPR013655">
    <property type="entry name" value="PAS_fold_3"/>
</dbReference>
<keyword evidence="4" id="KW-0808">Transferase</keyword>
<dbReference type="SMART" id="SM00388">
    <property type="entry name" value="HisKA"/>
    <property type="match status" value="1"/>
</dbReference>
<dbReference type="SUPFAM" id="SSF47384">
    <property type="entry name" value="Homodimeric domain of signal transducing histidine kinase"/>
    <property type="match status" value="1"/>
</dbReference>
<dbReference type="InterPro" id="IPR035965">
    <property type="entry name" value="PAS-like_dom_sf"/>
</dbReference>
<reference evidence="9 10" key="1">
    <citation type="submission" date="2023-12" db="EMBL/GenBank/DDBJ databases">
        <title>Novel species of the genus Arcicella isolated from rivers.</title>
        <authorList>
            <person name="Lu H."/>
        </authorList>
    </citation>
    <scope>NUCLEOTIDE SEQUENCE [LARGE SCALE GENOMIC DNA]</scope>
    <source>
        <strain evidence="9 10">KCTC 23307</strain>
    </source>
</reference>
<dbReference type="InterPro" id="IPR003594">
    <property type="entry name" value="HATPase_dom"/>
</dbReference>
<keyword evidence="10" id="KW-1185">Reference proteome</keyword>
<dbReference type="Pfam" id="PF02518">
    <property type="entry name" value="HATPase_c"/>
    <property type="match status" value="1"/>
</dbReference>